<feature type="transmembrane region" description="Helical" evidence="1">
    <location>
        <begin position="57"/>
        <end position="76"/>
    </location>
</feature>
<dbReference type="Proteomes" id="UP000030428">
    <property type="component" value="Unassembled WGS sequence"/>
</dbReference>
<feature type="transmembrane region" description="Helical" evidence="1">
    <location>
        <begin position="218"/>
        <end position="236"/>
    </location>
</feature>
<sequence>MSPSFADLRNLTSGLECYRQGLDPLINNPCDPWDRPMNYPRIWLGLSSLGLDQSHTFLLGIVQAIIFYACLFMIIIKRLNVGEGLFYGLILCSPAVMFAVERGNNDIIVFVFLSLSFFLMQKRRILPYFLILMVSILKLFPIVSIIGALREEKTRSIFIVLITCTLFLIYVMSIWKDVILIGATVPRATDISYGSRVIFDMLNHLIQRISSFGISETLRTIFSFTAVLFFLVGSYLANKVGFIQKNIQNHLITTQYIDSFRIGAIIYIGTFIIGNNFDYRLIFLIFTLPQLLAWIKSKNSLIHCSVFLLIAILFTMWSSFFSVWFSGLFSYVSMEKIGEYSVSLIEEIINWLIFGCFTYLLLLTLPDWLKSLLRLKTPR</sequence>
<dbReference type="EMBL" id="JSZA02000035">
    <property type="protein sequence ID" value="KHD05940.1"/>
    <property type="molecule type" value="Genomic_DNA"/>
</dbReference>
<feature type="transmembrane region" description="Helical" evidence="1">
    <location>
        <begin position="128"/>
        <end position="149"/>
    </location>
</feature>
<feature type="transmembrane region" description="Helical" evidence="1">
    <location>
        <begin position="156"/>
        <end position="175"/>
    </location>
</feature>
<name>A0A0A6P508_9GAMM</name>
<evidence type="ECO:0008006" key="4">
    <source>
        <dbReference type="Google" id="ProtNLM"/>
    </source>
</evidence>
<comment type="caution">
    <text evidence="2">The sequence shown here is derived from an EMBL/GenBank/DDBJ whole genome shotgun (WGS) entry which is preliminary data.</text>
</comment>
<reference evidence="2 3" key="1">
    <citation type="journal article" date="2016" name="Front. Microbiol.">
        <title>Single-Cell (Meta-)Genomics of a Dimorphic Candidatus Thiomargarita nelsonii Reveals Genomic Plasticity.</title>
        <authorList>
            <person name="Flood B.E."/>
            <person name="Fliss P."/>
            <person name="Jones D.S."/>
            <person name="Dick G.J."/>
            <person name="Jain S."/>
            <person name="Kaster A.K."/>
            <person name="Winkel M."/>
            <person name="Mussmann M."/>
            <person name="Bailey J."/>
        </authorList>
    </citation>
    <scope>NUCLEOTIDE SEQUENCE [LARGE SCALE GENOMIC DNA]</scope>
    <source>
        <strain evidence="2">Hydrate Ridge</strain>
    </source>
</reference>
<dbReference type="AlphaFoldDB" id="A0A0A6P508"/>
<keyword evidence="1" id="KW-0812">Transmembrane</keyword>
<feature type="transmembrane region" description="Helical" evidence="1">
    <location>
        <begin position="348"/>
        <end position="369"/>
    </location>
</feature>
<proteinExistence type="predicted"/>
<keyword evidence="1" id="KW-1133">Transmembrane helix</keyword>
<organism evidence="2 3">
    <name type="scientific">Candidatus Thiomargarita nelsonii</name>
    <dbReference type="NCBI Taxonomy" id="1003181"/>
    <lineage>
        <taxon>Bacteria</taxon>
        <taxon>Pseudomonadati</taxon>
        <taxon>Pseudomonadota</taxon>
        <taxon>Gammaproteobacteria</taxon>
        <taxon>Thiotrichales</taxon>
        <taxon>Thiotrichaceae</taxon>
        <taxon>Thiomargarita</taxon>
    </lineage>
</organism>
<evidence type="ECO:0000313" key="3">
    <source>
        <dbReference type="Proteomes" id="UP000030428"/>
    </source>
</evidence>
<evidence type="ECO:0000256" key="1">
    <source>
        <dbReference type="SAM" id="Phobius"/>
    </source>
</evidence>
<keyword evidence="3" id="KW-1185">Reference proteome</keyword>
<protein>
    <recommendedName>
        <fullName evidence="4">DUF2029 domain-containing protein</fullName>
    </recommendedName>
</protein>
<feature type="transmembrane region" description="Helical" evidence="1">
    <location>
        <begin position="82"/>
        <end position="100"/>
    </location>
</feature>
<evidence type="ECO:0000313" key="2">
    <source>
        <dbReference type="EMBL" id="KHD05940.1"/>
    </source>
</evidence>
<gene>
    <name evidence="2" type="ORF">PN36_11500</name>
</gene>
<keyword evidence="1" id="KW-0472">Membrane</keyword>
<feature type="transmembrane region" description="Helical" evidence="1">
    <location>
        <begin position="307"/>
        <end position="328"/>
    </location>
</feature>
<accession>A0A0A6P508</accession>